<dbReference type="OrthoDB" id="324721at2759"/>
<evidence type="ECO:0000313" key="3">
    <source>
        <dbReference type="Proteomes" id="UP000187209"/>
    </source>
</evidence>
<proteinExistence type="predicted"/>
<accession>A0A1R2C4B8</accession>
<comment type="caution">
    <text evidence="2">The sequence shown here is derived from an EMBL/GenBank/DDBJ whole genome shotgun (WGS) entry which is preliminary data.</text>
</comment>
<sequence length="492" mass="56383">MEGSYVPGYHRAKIVNEVRGTHFALGQSPNDYCTTNHFEYSSLTPTKTSPISTNNNCSIKLTSESPKRGVSEFSSQYRSYTDVSKVKSIKPPPSLLINHSTCSYVTTSGKAFKALDSSPLSTGKEFKIKVRNIKGQNFQISEGTKVVYKTAMQTDYAYEKSQEKILTDKEIKRKVEKGQEFIPKYGCYSTTSYENFKAHKSLSPVKIIKTAEISSVPINKNKDREENFTMNQISYPYKKCDKMYEDYEKKDEKGNDWNKRATNFTLGTMPNNYTLSSKMEEYVQNTQDSVKNRSLSPTSIRFGSDGGAFKSSYSDNYNFKPTTQSKPNKSIKPYENYSHVNLGEETPEMISHSHIDYKGKSCSPVKLPSNTEKHLKTHHFKLGNGDKVFRTTANEYGKSFSPEPRVNTHERSQQMKQSHWNFGNYPVQGKSDFKKEYEWKGTPERYKPNNNDIRKTNFEIGPDKASWASNYKTTYNWIQPVADTNFKFTIMN</sequence>
<organism evidence="2 3">
    <name type="scientific">Stentor coeruleus</name>
    <dbReference type="NCBI Taxonomy" id="5963"/>
    <lineage>
        <taxon>Eukaryota</taxon>
        <taxon>Sar</taxon>
        <taxon>Alveolata</taxon>
        <taxon>Ciliophora</taxon>
        <taxon>Postciliodesmatophora</taxon>
        <taxon>Heterotrichea</taxon>
        <taxon>Heterotrichida</taxon>
        <taxon>Stentoridae</taxon>
        <taxon>Stentor</taxon>
    </lineage>
</organism>
<keyword evidence="3" id="KW-1185">Reference proteome</keyword>
<evidence type="ECO:0000256" key="1">
    <source>
        <dbReference type="SAM" id="MobiDB-lite"/>
    </source>
</evidence>
<feature type="region of interest" description="Disordered" evidence="1">
    <location>
        <begin position="314"/>
        <end position="334"/>
    </location>
</feature>
<feature type="compositionally biased region" description="Polar residues" evidence="1">
    <location>
        <begin position="314"/>
        <end position="328"/>
    </location>
</feature>
<evidence type="ECO:0000313" key="2">
    <source>
        <dbReference type="EMBL" id="OMJ83874.1"/>
    </source>
</evidence>
<dbReference type="EMBL" id="MPUH01000288">
    <property type="protein sequence ID" value="OMJ83874.1"/>
    <property type="molecule type" value="Genomic_DNA"/>
</dbReference>
<protein>
    <submittedName>
        <fullName evidence="2">Uncharacterized protein</fullName>
    </submittedName>
</protein>
<dbReference type="Proteomes" id="UP000187209">
    <property type="component" value="Unassembled WGS sequence"/>
</dbReference>
<name>A0A1R2C4B8_9CILI</name>
<gene>
    <name evidence="2" type="ORF">SteCoe_15100</name>
</gene>
<dbReference type="AlphaFoldDB" id="A0A1R2C4B8"/>
<reference evidence="2 3" key="1">
    <citation type="submission" date="2016-11" db="EMBL/GenBank/DDBJ databases">
        <title>The macronuclear genome of Stentor coeruleus: a giant cell with tiny introns.</title>
        <authorList>
            <person name="Slabodnick M."/>
            <person name="Ruby J.G."/>
            <person name="Reiff S.B."/>
            <person name="Swart E.C."/>
            <person name="Gosai S."/>
            <person name="Prabakaran S."/>
            <person name="Witkowska E."/>
            <person name="Larue G.E."/>
            <person name="Fisher S."/>
            <person name="Freeman R.M."/>
            <person name="Gunawardena J."/>
            <person name="Chu W."/>
            <person name="Stover N.A."/>
            <person name="Gregory B.D."/>
            <person name="Nowacki M."/>
            <person name="Derisi J."/>
            <person name="Roy S.W."/>
            <person name="Marshall W.F."/>
            <person name="Sood P."/>
        </authorList>
    </citation>
    <scope>NUCLEOTIDE SEQUENCE [LARGE SCALE GENOMIC DNA]</scope>
    <source>
        <strain evidence="2">WM001</strain>
    </source>
</reference>